<keyword evidence="1" id="KW-1133">Transmembrane helix</keyword>
<feature type="domain" description="SPOR" evidence="2">
    <location>
        <begin position="110"/>
        <end position="189"/>
    </location>
</feature>
<dbReference type="PANTHER" id="PTHR38687:SF1">
    <property type="entry name" value="CELL DIVISION PROTEIN DEDD"/>
    <property type="match status" value="1"/>
</dbReference>
<dbReference type="InterPro" id="IPR036680">
    <property type="entry name" value="SPOR-like_sf"/>
</dbReference>
<accession>A0A2A5WJI1</accession>
<dbReference type="GO" id="GO:0032153">
    <property type="term" value="C:cell division site"/>
    <property type="evidence" value="ECO:0007669"/>
    <property type="project" value="TreeGrafter"/>
</dbReference>
<dbReference type="SUPFAM" id="SSF110997">
    <property type="entry name" value="Sporulation related repeat"/>
    <property type="match status" value="1"/>
</dbReference>
<dbReference type="Pfam" id="PF05036">
    <property type="entry name" value="SPOR"/>
    <property type="match status" value="1"/>
</dbReference>
<reference evidence="3 4" key="1">
    <citation type="submission" date="2017-08" db="EMBL/GenBank/DDBJ databases">
        <title>Fine stratification of microbial communities through a metagenomic profile of the photic zone.</title>
        <authorList>
            <person name="Haro-Moreno J.M."/>
            <person name="Lopez-Perez M."/>
            <person name="De La Torre J."/>
            <person name="Picazo A."/>
            <person name="Camacho A."/>
            <person name="Rodriguez-Valera F."/>
        </authorList>
    </citation>
    <scope>NUCLEOTIDE SEQUENCE [LARGE SCALE GENOMIC DNA]</scope>
    <source>
        <strain evidence="3">MED-G24</strain>
    </source>
</reference>
<proteinExistence type="predicted"/>
<keyword evidence="1" id="KW-0812">Transmembrane</keyword>
<name>A0A2A5WJI1_9GAMM</name>
<dbReference type="Proteomes" id="UP000219327">
    <property type="component" value="Unassembled WGS sequence"/>
</dbReference>
<evidence type="ECO:0000259" key="2">
    <source>
        <dbReference type="PROSITE" id="PS51724"/>
    </source>
</evidence>
<dbReference type="GO" id="GO:0030428">
    <property type="term" value="C:cell septum"/>
    <property type="evidence" value="ECO:0007669"/>
    <property type="project" value="TreeGrafter"/>
</dbReference>
<organism evidence="3 4">
    <name type="scientific">OM182 bacterium MED-G24</name>
    <dbReference type="NCBI Taxonomy" id="1986255"/>
    <lineage>
        <taxon>Bacteria</taxon>
        <taxon>Pseudomonadati</taxon>
        <taxon>Pseudomonadota</taxon>
        <taxon>Gammaproteobacteria</taxon>
        <taxon>OMG group</taxon>
        <taxon>OM182 clade</taxon>
    </lineage>
</organism>
<dbReference type="EMBL" id="NTKD01000065">
    <property type="protein sequence ID" value="PDH36581.1"/>
    <property type="molecule type" value="Genomic_DNA"/>
</dbReference>
<evidence type="ECO:0000313" key="4">
    <source>
        <dbReference type="Proteomes" id="UP000219327"/>
    </source>
</evidence>
<gene>
    <name evidence="3" type="ORF">CNE99_09470</name>
</gene>
<dbReference type="InterPro" id="IPR052521">
    <property type="entry name" value="Cell_div_SPOR-domain"/>
</dbReference>
<dbReference type="Gene3D" id="3.30.70.1070">
    <property type="entry name" value="Sporulation related repeat"/>
    <property type="match status" value="1"/>
</dbReference>
<protein>
    <recommendedName>
        <fullName evidence="2">SPOR domain-containing protein</fullName>
    </recommendedName>
</protein>
<evidence type="ECO:0000256" key="1">
    <source>
        <dbReference type="SAM" id="Phobius"/>
    </source>
</evidence>
<feature type="transmembrane region" description="Helical" evidence="1">
    <location>
        <begin position="21"/>
        <end position="46"/>
    </location>
</feature>
<dbReference type="InterPro" id="IPR007730">
    <property type="entry name" value="SPOR-like_dom"/>
</dbReference>
<dbReference type="GO" id="GO:0032506">
    <property type="term" value="P:cytokinetic process"/>
    <property type="evidence" value="ECO:0007669"/>
    <property type="project" value="TreeGrafter"/>
</dbReference>
<keyword evidence="1" id="KW-0472">Membrane</keyword>
<comment type="caution">
    <text evidence="3">The sequence shown here is derived from an EMBL/GenBank/DDBJ whole genome shotgun (WGS) entry which is preliminary data.</text>
</comment>
<dbReference type="AlphaFoldDB" id="A0A2A5WJI1"/>
<evidence type="ECO:0000313" key="3">
    <source>
        <dbReference type="EMBL" id="PDH36581.1"/>
    </source>
</evidence>
<dbReference type="PROSITE" id="PS51724">
    <property type="entry name" value="SPOR"/>
    <property type="match status" value="1"/>
</dbReference>
<dbReference type="GO" id="GO:0042834">
    <property type="term" value="F:peptidoglycan binding"/>
    <property type="evidence" value="ECO:0007669"/>
    <property type="project" value="InterPro"/>
</dbReference>
<dbReference type="PANTHER" id="PTHR38687">
    <property type="entry name" value="CELL DIVISION PROTEIN DEDD-RELATED"/>
    <property type="match status" value="1"/>
</dbReference>
<sequence length="189" mass="20698">MPARDYAKRPKKGRMTVATAGLPSWVWFATGLATGLFAALLIYIGFGTTSDTQTDPVAVDNPVPDTAIDKVNDGVLGLRDDIEWEFYEIFPRAEVPVSEVEPAAETSQPQTADGVYMLQVGSFQDPNDADALRANLILQGFEATLYEAEKDGQTWHRVIVGPVGGTLALSRMRTRLAEHDHPALTLRIR</sequence>